<evidence type="ECO:0000313" key="1">
    <source>
        <dbReference type="EMBL" id="MEK8132150.1"/>
    </source>
</evidence>
<dbReference type="Gene3D" id="3.40.50.1000">
    <property type="entry name" value="HAD superfamily/HAD-like"/>
    <property type="match status" value="1"/>
</dbReference>
<dbReference type="NCBIfam" id="TIGR00099">
    <property type="entry name" value="Cof-subfamily"/>
    <property type="match status" value="1"/>
</dbReference>
<dbReference type="SFLD" id="SFLDS00003">
    <property type="entry name" value="Haloacid_Dehalogenase"/>
    <property type="match status" value="1"/>
</dbReference>
<dbReference type="Proteomes" id="UP001469365">
    <property type="component" value="Unassembled WGS sequence"/>
</dbReference>
<name>A0ABU9DVP9_9BACL</name>
<proteinExistence type="predicted"/>
<gene>
    <name evidence="1" type="ORF">WMW72_30055</name>
</gene>
<keyword evidence="2" id="KW-1185">Reference proteome</keyword>
<dbReference type="SUPFAM" id="SSF56784">
    <property type="entry name" value="HAD-like"/>
    <property type="match status" value="1"/>
</dbReference>
<dbReference type="Gene3D" id="3.30.1240.10">
    <property type="match status" value="1"/>
</dbReference>
<evidence type="ECO:0000313" key="2">
    <source>
        <dbReference type="Proteomes" id="UP001469365"/>
    </source>
</evidence>
<dbReference type="EMBL" id="JBBPCC010000026">
    <property type="protein sequence ID" value="MEK8132150.1"/>
    <property type="molecule type" value="Genomic_DNA"/>
</dbReference>
<dbReference type="RefSeq" id="WP_341419271.1">
    <property type="nucleotide sequence ID" value="NZ_JBBPCC010000026.1"/>
</dbReference>
<dbReference type="InterPro" id="IPR023214">
    <property type="entry name" value="HAD_sf"/>
</dbReference>
<dbReference type="EC" id="3.1.3.-" evidence="1"/>
<dbReference type="GO" id="GO:0016787">
    <property type="term" value="F:hydrolase activity"/>
    <property type="evidence" value="ECO:0007669"/>
    <property type="project" value="UniProtKB-KW"/>
</dbReference>
<reference evidence="1 2" key="1">
    <citation type="submission" date="2024-04" db="EMBL/GenBank/DDBJ databases">
        <title>draft genome sequnece of Paenibacillus filicis.</title>
        <authorList>
            <person name="Kim D.-U."/>
        </authorList>
    </citation>
    <scope>NUCLEOTIDE SEQUENCE [LARGE SCALE GENOMIC DNA]</scope>
    <source>
        <strain evidence="1 2">KACC14197</strain>
    </source>
</reference>
<comment type="caution">
    <text evidence="1">The sequence shown here is derived from an EMBL/GenBank/DDBJ whole genome shotgun (WGS) entry which is preliminary data.</text>
</comment>
<dbReference type="PROSITE" id="PS01228">
    <property type="entry name" value="COF_1"/>
    <property type="match status" value="1"/>
</dbReference>
<dbReference type="InterPro" id="IPR036412">
    <property type="entry name" value="HAD-like_sf"/>
</dbReference>
<organism evidence="1 2">
    <name type="scientific">Paenibacillus filicis</name>
    <dbReference type="NCBI Taxonomy" id="669464"/>
    <lineage>
        <taxon>Bacteria</taxon>
        <taxon>Bacillati</taxon>
        <taxon>Bacillota</taxon>
        <taxon>Bacilli</taxon>
        <taxon>Bacillales</taxon>
        <taxon>Paenibacillaceae</taxon>
        <taxon>Paenibacillus</taxon>
    </lineage>
</organism>
<accession>A0ABU9DVP9</accession>
<dbReference type="CDD" id="cd07516">
    <property type="entry name" value="HAD_Pase"/>
    <property type="match status" value="1"/>
</dbReference>
<keyword evidence="1" id="KW-0378">Hydrolase</keyword>
<dbReference type="SFLD" id="SFLDG01140">
    <property type="entry name" value="C2.B:_Phosphomannomutase_and_P"/>
    <property type="match status" value="1"/>
</dbReference>
<dbReference type="Pfam" id="PF08282">
    <property type="entry name" value="Hydrolase_3"/>
    <property type="match status" value="1"/>
</dbReference>
<dbReference type="PANTHER" id="PTHR10000">
    <property type="entry name" value="PHOSPHOSERINE PHOSPHATASE"/>
    <property type="match status" value="1"/>
</dbReference>
<protein>
    <submittedName>
        <fullName evidence="1">Cof-type HAD-IIB family hydrolase</fullName>
        <ecNumber evidence="1">3.1.3.-</ecNumber>
    </submittedName>
</protein>
<dbReference type="PANTHER" id="PTHR10000:SF8">
    <property type="entry name" value="HAD SUPERFAMILY HYDROLASE-LIKE, TYPE 3"/>
    <property type="match status" value="1"/>
</dbReference>
<sequence length="297" mass="32551">MYRLLALDMDGTLLNRKKMITPEVHQALRHLIREGVNVTIASGRFPASVWLHGQHVGMNGPLVAFNGAAILDANSGELLHGTPIPPEAAHRIALLAADKGVYVHFYGYRTLFVEEINSMNASWPLANVVVDPDKPLTYANYQEQADRILVKPVGSLAAFTNHASEPLYKSTVISDDPVRLSEMYEELQASKQFALTKTGQRRFDINAQGVSKRTALELLCRIHGIQPFEVVAMGDYDNDADMLQWAGLGIAMGNSSDEIKQVAKAVTTSNEENGVAAAIELYFSNITKPNIGRESSC</sequence>
<dbReference type="InterPro" id="IPR000150">
    <property type="entry name" value="Cof"/>
</dbReference>